<accession>A0A418MNW7</accession>
<sequence length="113" mass="12795">MATVLDALGQYARLRTALGTELLLLVVEAHLRGASWAEVGRRLDRTKQSVHQQYQARVWAPETRRLLLSDLAFARGRSPYLAATTHRAQRVDVGPLRLRQQPPTHQPVSVFEM</sequence>
<evidence type="ECO:0000313" key="3">
    <source>
        <dbReference type="Proteomes" id="UP000283832"/>
    </source>
</evidence>
<evidence type="ECO:0000256" key="1">
    <source>
        <dbReference type="SAM" id="MobiDB-lite"/>
    </source>
</evidence>
<feature type="region of interest" description="Disordered" evidence="1">
    <location>
        <begin position="92"/>
        <end position="113"/>
    </location>
</feature>
<reference evidence="2 3" key="1">
    <citation type="submission" date="2018-08" db="EMBL/GenBank/DDBJ databases">
        <title>Jishengella sp. nov., isolated from a root of Azadirachta indica A. Juss. var. siamensis Valenton.</title>
        <authorList>
            <person name="Kuncharoen N."/>
            <person name="Tanasupawat S."/>
            <person name="Kudo T."/>
            <person name="Ohkuma M."/>
        </authorList>
    </citation>
    <scope>NUCLEOTIDE SEQUENCE [LARGE SCALE GENOMIC DNA]</scope>
    <source>
        <strain evidence="2 3">AZ1-13</strain>
    </source>
</reference>
<dbReference type="Proteomes" id="UP000283832">
    <property type="component" value="Unassembled WGS sequence"/>
</dbReference>
<name>A0A418MNW7_9ACTN</name>
<gene>
    <name evidence="2" type="ORF">D2L64_24455</name>
</gene>
<evidence type="ECO:0000313" key="2">
    <source>
        <dbReference type="EMBL" id="RIV32720.1"/>
    </source>
</evidence>
<protein>
    <submittedName>
        <fullName evidence="2">Uncharacterized protein</fullName>
    </submittedName>
</protein>
<keyword evidence="3" id="KW-1185">Reference proteome</keyword>
<organism evidence="2 3">
    <name type="scientific">Micromonospora radicis</name>
    <dbReference type="NCBI Taxonomy" id="1894971"/>
    <lineage>
        <taxon>Bacteria</taxon>
        <taxon>Bacillati</taxon>
        <taxon>Actinomycetota</taxon>
        <taxon>Actinomycetes</taxon>
        <taxon>Micromonosporales</taxon>
        <taxon>Micromonosporaceae</taxon>
        <taxon>Micromonospora</taxon>
    </lineage>
</organism>
<comment type="caution">
    <text evidence="2">The sequence shown here is derived from an EMBL/GenBank/DDBJ whole genome shotgun (WGS) entry which is preliminary data.</text>
</comment>
<proteinExistence type="predicted"/>
<dbReference type="EMBL" id="QXEC01000034">
    <property type="protein sequence ID" value="RIV32720.1"/>
    <property type="molecule type" value="Genomic_DNA"/>
</dbReference>
<dbReference type="AlphaFoldDB" id="A0A418MNW7"/>